<evidence type="ECO:0000313" key="3">
    <source>
        <dbReference type="EMBL" id="MCK0195357.1"/>
    </source>
</evidence>
<feature type="compositionally biased region" description="Basic and acidic residues" evidence="1">
    <location>
        <begin position="12"/>
        <end position="25"/>
    </location>
</feature>
<reference evidence="3 4" key="1">
    <citation type="submission" date="2022-04" db="EMBL/GenBank/DDBJ databases">
        <authorList>
            <person name="Grouzdev D.S."/>
            <person name="Pantiukh K.S."/>
            <person name="Krutkina M.S."/>
        </authorList>
    </citation>
    <scope>NUCLEOTIDE SEQUENCE [LARGE SCALE GENOMIC DNA]</scope>
    <source>
        <strain evidence="3 4">6x-1</strain>
    </source>
</reference>
<proteinExistence type="predicted"/>
<keyword evidence="4" id="KW-1185">Reference proteome</keyword>
<evidence type="ECO:0000256" key="1">
    <source>
        <dbReference type="SAM" id="MobiDB-lite"/>
    </source>
</evidence>
<comment type="caution">
    <text evidence="3">The sequence shown here is derived from an EMBL/GenBank/DDBJ whole genome shotgun (WGS) entry which is preliminary data.</text>
</comment>
<feature type="region of interest" description="Disordered" evidence="1">
    <location>
        <begin position="37"/>
        <end position="63"/>
    </location>
</feature>
<feature type="region of interest" description="Disordered" evidence="1">
    <location>
        <begin position="1"/>
        <end position="25"/>
    </location>
</feature>
<feature type="region of interest" description="Disordered" evidence="1">
    <location>
        <begin position="526"/>
        <end position="545"/>
    </location>
</feature>
<evidence type="ECO:0000259" key="2">
    <source>
        <dbReference type="Pfam" id="PF13699"/>
    </source>
</evidence>
<organism evidence="3 4">
    <name type="scientific">Ancylobacter crimeensis</name>
    <dbReference type="NCBI Taxonomy" id="2579147"/>
    <lineage>
        <taxon>Bacteria</taxon>
        <taxon>Pseudomonadati</taxon>
        <taxon>Pseudomonadota</taxon>
        <taxon>Alphaproteobacteria</taxon>
        <taxon>Hyphomicrobiales</taxon>
        <taxon>Xanthobacteraceae</taxon>
        <taxon>Ancylobacter</taxon>
    </lineage>
</organism>
<dbReference type="RefSeq" id="WP_247025646.1">
    <property type="nucleotide sequence ID" value="NZ_JALKCH010000001.1"/>
</dbReference>
<name>A0ABT0D5Z0_9HYPH</name>
<accession>A0ABT0D5Z0</accession>
<dbReference type="Pfam" id="PF13699">
    <property type="entry name" value="eCIS_core"/>
    <property type="match status" value="1"/>
</dbReference>
<sequence>MSARHAVAGHAVAERARSDGLRVSPRGEGHVPFLQRSATGTLGPLDHVQPTLASGGNALAPDVRSDMENRFGRDFSTVRIHDDARAHDSARSVHAAAYAVGDHIVFGTGRYQPETPAGRHLLAHELAHTVQQAGLQRRALDGFESGDRPTLEHEANRAADAVTTGRSLPALTQLSVPHLSRIEEGGAGPTDPGPVVNSPELLAKLAAIPNVTSAALGQSSEKDRQLAVEIATFASDNPKGPADSINALTKKRGQEKSLVYVAPATASKVGKLVKETGFDTGFYTGAWLSRYGYADLRSLGKKLQQWRLTDAGKAEATYGAHIDKVAARFALGYLTGTGSSATDANVDHMVEKQVQGQSIAENMQLLNAAENQKAGSALNTKIVETANAVLAAVADPSIKTIRISFGEIVYPDTGAKDGLRRIEELLKGGSLKGSPTTKMEGVETDLQAGGSAATIHIGKGKTEIANNGSNDLARALIPTLNLLTYNRTSAAGAKTETISAAINPARLSAVVPKTGEMLTINAVESSGAPAPAGTLPPPDDPAAAPATAATTRAARKLSFPDKSDYNFVFPYLSPGKFTKFGIGEKNQLVAEGTITPSLRFLKTLSVKLDGDSFGLVGNLGPENFQPPFNGLRVTRADLSIALAPIFKPAGNFGFEIGPAGKPYLLGEAEAGLEGTNFVATGTLKGQNIPGIDNASGKVRYSLSEGWRGEVTASTSRIPRTKQAQVTLGFTSNAQATRFYAGGGITFDVGSGKDLSIRANYVGGRMVYSGTLDWEKPIKLVDRVSIDVTYDGETLTGSTKVPVKYVRAGTTFSGDLDVTYTRKGEGEGKFSGTGKLGVKTSKFEGYLILNVSPENVISGEGQIAFSFNESIRPTIGVKLAPDGKITVLGKIELTRPVVLFPGKGAERDLIKLNFDFIIPGPFPGLADPMVHLGAGVKFTYGIGPGQIVNTVIEGSFDPFEEDKNARLKFTSTFEVPGHIGLAGILEAGLGIAVLGGIGAKVHGGIRIEPGFLVKLTTAVPIVAEYANGNFSFEGRVELHGGLTLEMDVKLYAHIEALGGAAEKNFDYSVKKYSYDAAQQMKLTLAKLGYSTETGVKWPSFDDISIEPKNLDPVPMIKRVANDAKRALGA</sequence>
<evidence type="ECO:0000313" key="4">
    <source>
        <dbReference type="Proteomes" id="UP001203284"/>
    </source>
</evidence>
<dbReference type="Proteomes" id="UP001203284">
    <property type="component" value="Unassembled WGS sequence"/>
</dbReference>
<dbReference type="EMBL" id="JALKCH010000001">
    <property type="protein sequence ID" value="MCK0195357.1"/>
    <property type="molecule type" value="Genomic_DNA"/>
</dbReference>
<protein>
    <submittedName>
        <fullName evidence="3">DUF4157 domain-containing protein</fullName>
    </submittedName>
</protein>
<gene>
    <name evidence="3" type="ORF">MWN34_00365</name>
</gene>
<dbReference type="InterPro" id="IPR025295">
    <property type="entry name" value="eCIS_core_dom"/>
</dbReference>
<feature type="domain" description="eCIS core" evidence="2">
    <location>
        <begin position="59"/>
        <end position="134"/>
    </location>
</feature>